<gene>
    <name evidence="3" type="ORF">D3272_21735</name>
</gene>
<dbReference type="Proteomes" id="UP000289411">
    <property type="component" value="Unassembled WGS sequence"/>
</dbReference>
<organism evidence="3 4">
    <name type="scientific">Lichenibacterium ramalinae</name>
    <dbReference type="NCBI Taxonomy" id="2316527"/>
    <lineage>
        <taxon>Bacteria</taxon>
        <taxon>Pseudomonadati</taxon>
        <taxon>Pseudomonadota</taxon>
        <taxon>Alphaproteobacteria</taxon>
        <taxon>Hyphomicrobiales</taxon>
        <taxon>Lichenihabitantaceae</taxon>
        <taxon>Lichenibacterium</taxon>
    </lineage>
</organism>
<reference evidence="3 4" key="2">
    <citation type="submission" date="2019-02" db="EMBL/GenBank/DDBJ databases">
        <title>'Lichenibacterium ramalinii' gen. nov. sp. nov., 'Lichenibacterium minor' gen. nov. sp. nov.</title>
        <authorList>
            <person name="Pankratov T."/>
        </authorList>
    </citation>
    <scope>NUCLEOTIDE SEQUENCE [LARGE SCALE GENOMIC DNA]</scope>
    <source>
        <strain evidence="3 4">RmlP001</strain>
    </source>
</reference>
<sequence>MARDAAEDRPAPKPRHAIGEPLDAVSVDELRERIAALHEEVARLEAEVARKQASRSAADAVFRR</sequence>
<evidence type="ECO:0000313" key="4">
    <source>
        <dbReference type="Proteomes" id="UP000289411"/>
    </source>
</evidence>
<comment type="caution">
    <text evidence="3">The sequence shown here is derived from an EMBL/GenBank/DDBJ whole genome shotgun (WGS) entry which is preliminary data.</text>
</comment>
<feature type="compositionally biased region" description="Basic and acidic residues" evidence="2">
    <location>
        <begin position="1"/>
        <end position="11"/>
    </location>
</feature>
<dbReference type="InterPro" id="IPR009579">
    <property type="entry name" value="DUF1192"/>
</dbReference>
<proteinExistence type="predicted"/>
<evidence type="ECO:0000256" key="1">
    <source>
        <dbReference type="SAM" id="Coils"/>
    </source>
</evidence>
<keyword evidence="4" id="KW-1185">Reference proteome</keyword>
<dbReference type="Pfam" id="PF06698">
    <property type="entry name" value="DUF1192"/>
    <property type="match status" value="1"/>
</dbReference>
<dbReference type="RefSeq" id="WP_129221314.1">
    <property type="nucleotide sequence ID" value="NZ_QYBC01000021.1"/>
</dbReference>
<name>A0A4Q2R8Z9_9HYPH</name>
<feature type="region of interest" description="Disordered" evidence="2">
    <location>
        <begin position="1"/>
        <end position="22"/>
    </location>
</feature>
<feature type="coiled-coil region" evidence="1">
    <location>
        <begin position="27"/>
        <end position="54"/>
    </location>
</feature>
<dbReference type="OrthoDB" id="7872350at2"/>
<dbReference type="EMBL" id="QYBC01000021">
    <property type="protein sequence ID" value="RYB02303.1"/>
    <property type="molecule type" value="Genomic_DNA"/>
</dbReference>
<keyword evidence="1" id="KW-0175">Coiled coil</keyword>
<protein>
    <submittedName>
        <fullName evidence="3">DUF1192 domain-containing protein</fullName>
    </submittedName>
</protein>
<accession>A0A4Q2R8Z9</accession>
<reference evidence="3 4" key="1">
    <citation type="submission" date="2018-09" db="EMBL/GenBank/DDBJ databases">
        <authorList>
            <person name="Grouzdev D.S."/>
            <person name="Krutkina M.S."/>
        </authorList>
    </citation>
    <scope>NUCLEOTIDE SEQUENCE [LARGE SCALE GENOMIC DNA]</scope>
    <source>
        <strain evidence="3 4">RmlP001</strain>
    </source>
</reference>
<evidence type="ECO:0000256" key="2">
    <source>
        <dbReference type="SAM" id="MobiDB-lite"/>
    </source>
</evidence>
<dbReference type="AlphaFoldDB" id="A0A4Q2R8Z9"/>
<evidence type="ECO:0000313" key="3">
    <source>
        <dbReference type="EMBL" id="RYB02303.1"/>
    </source>
</evidence>